<dbReference type="KEGG" id="acht:bsdcttw_11920"/>
<reference evidence="1 2" key="1">
    <citation type="submission" date="2020-08" db="EMBL/GenBank/DDBJ databases">
        <title>Draft genome sequencing of an Anaerocolumna strain isolated from anoxic soil subjected to BSD treatment.</title>
        <authorList>
            <person name="Uek A."/>
            <person name="Tonouchi A."/>
        </authorList>
    </citation>
    <scope>NUCLEOTIDE SEQUENCE [LARGE SCALE GENOMIC DNA]</scope>
    <source>
        <strain evidence="1 2">CTTW</strain>
    </source>
</reference>
<organism evidence="1 2">
    <name type="scientific">Anaerocolumna chitinilytica</name>
    <dbReference type="NCBI Taxonomy" id="1727145"/>
    <lineage>
        <taxon>Bacteria</taxon>
        <taxon>Bacillati</taxon>
        <taxon>Bacillota</taxon>
        <taxon>Clostridia</taxon>
        <taxon>Lachnospirales</taxon>
        <taxon>Lachnospiraceae</taxon>
        <taxon>Anaerocolumna</taxon>
    </lineage>
</organism>
<name>A0A7I8DLJ3_9FIRM</name>
<reference evidence="1 2" key="2">
    <citation type="submission" date="2020-08" db="EMBL/GenBank/DDBJ databases">
        <authorList>
            <person name="Ueki A."/>
            <person name="Tonouchi A."/>
        </authorList>
    </citation>
    <scope>NUCLEOTIDE SEQUENCE [LARGE SCALE GENOMIC DNA]</scope>
    <source>
        <strain evidence="1 2">CTTW</strain>
    </source>
</reference>
<dbReference type="Proteomes" id="UP000515703">
    <property type="component" value="Chromosome"/>
</dbReference>
<sequence length="70" mass="8195">MLGFHTETTVVNVSYKHKYLLILLPKYIINNILTQIQTFVQTLAGRKLAAVNLCRYLVKTLEKKAKYVYY</sequence>
<evidence type="ECO:0000313" key="2">
    <source>
        <dbReference type="Proteomes" id="UP000515703"/>
    </source>
</evidence>
<proteinExistence type="predicted"/>
<accession>A0A7I8DLJ3</accession>
<dbReference type="EMBL" id="AP023368">
    <property type="protein sequence ID" value="BCJ98151.1"/>
    <property type="molecule type" value="Genomic_DNA"/>
</dbReference>
<dbReference type="AlphaFoldDB" id="A0A7I8DLJ3"/>
<gene>
    <name evidence="1" type="ORF">bsdcttw_11920</name>
</gene>
<evidence type="ECO:0000313" key="1">
    <source>
        <dbReference type="EMBL" id="BCJ98151.1"/>
    </source>
</evidence>
<protein>
    <submittedName>
        <fullName evidence="1">Uncharacterized protein</fullName>
    </submittedName>
</protein>
<keyword evidence="2" id="KW-1185">Reference proteome</keyword>